<name>A0ABY1PB07_9RHOB</name>
<keyword evidence="2" id="KW-1185">Reference proteome</keyword>
<evidence type="ECO:0000313" key="2">
    <source>
        <dbReference type="Proteomes" id="UP001157961"/>
    </source>
</evidence>
<organism evidence="1 2">
    <name type="scientific">Shimia sagamensis</name>
    <dbReference type="NCBI Taxonomy" id="1566352"/>
    <lineage>
        <taxon>Bacteria</taxon>
        <taxon>Pseudomonadati</taxon>
        <taxon>Pseudomonadota</taxon>
        <taxon>Alphaproteobacteria</taxon>
        <taxon>Rhodobacterales</taxon>
        <taxon>Roseobacteraceae</taxon>
    </lineage>
</organism>
<comment type="caution">
    <text evidence="1">The sequence shown here is derived from an EMBL/GenBank/DDBJ whole genome shotgun (WGS) entry which is preliminary data.</text>
</comment>
<protein>
    <submittedName>
        <fullName evidence="1">Uncharacterized protein</fullName>
    </submittedName>
</protein>
<reference evidence="1 2" key="1">
    <citation type="submission" date="2017-05" db="EMBL/GenBank/DDBJ databases">
        <authorList>
            <person name="Varghese N."/>
            <person name="Submissions S."/>
        </authorList>
    </citation>
    <scope>NUCLEOTIDE SEQUENCE [LARGE SCALE GENOMIC DNA]</scope>
    <source>
        <strain evidence="1 2">DSM 29734</strain>
    </source>
</reference>
<dbReference type="Proteomes" id="UP001157961">
    <property type="component" value="Unassembled WGS sequence"/>
</dbReference>
<gene>
    <name evidence="1" type="ORF">SAMN06265373_10698</name>
</gene>
<dbReference type="EMBL" id="FXTY01000006">
    <property type="protein sequence ID" value="SMP28861.1"/>
    <property type="molecule type" value="Genomic_DNA"/>
</dbReference>
<proteinExistence type="predicted"/>
<dbReference type="RefSeq" id="WP_283426949.1">
    <property type="nucleotide sequence ID" value="NZ_FXTY01000006.1"/>
</dbReference>
<sequence>MSETSNTSAALGTVTPYFTVPDAEAFIHFAQSAFDAKIIKEDRYDSGVVQHARLQIAPRS</sequence>
<accession>A0ABY1PB07</accession>
<evidence type="ECO:0000313" key="1">
    <source>
        <dbReference type="EMBL" id="SMP28861.1"/>
    </source>
</evidence>